<name>A0A0F8YKN1_9ZZZZ</name>
<accession>A0A0F8YKN1</accession>
<protein>
    <submittedName>
        <fullName evidence="1">Uncharacterized protein</fullName>
    </submittedName>
</protein>
<feature type="non-terminal residue" evidence="1">
    <location>
        <position position="1"/>
    </location>
</feature>
<organism evidence="1">
    <name type="scientific">marine sediment metagenome</name>
    <dbReference type="NCBI Taxonomy" id="412755"/>
    <lineage>
        <taxon>unclassified sequences</taxon>
        <taxon>metagenomes</taxon>
        <taxon>ecological metagenomes</taxon>
    </lineage>
</organism>
<reference evidence="1" key="1">
    <citation type="journal article" date="2015" name="Nature">
        <title>Complex archaea that bridge the gap between prokaryotes and eukaryotes.</title>
        <authorList>
            <person name="Spang A."/>
            <person name="Saw J.H."/>
            <person name="Jorgensen S.L."/>
            <person name="Zaremba-Niedzwiedzka K."/>
            <person name="Martijn J."/>
            <person name="Lind A.E."/>
            <person name="van Eijk R."/>
            <person name="Schleper C."/>
            <person name="Guy L."/>
            <person name="Ettema T.J."/>
        </authorList>
    </citation>
    <scope>NUCLEOTIDE SEQUENCE</scope>
</reference>
<dbReference type="EMBL" id="LAZR01052904">
    <property type="protein sequence ID" value="KKK81927.1"/>
    <property type="molecule type" value="Genomic_DNA"/>
</dbReference>
<proteinExistence type="predicted"/>
<gene>
    <name evidence="1" type="ORF">LCGC14_2808510</name>
</gene>
<evidence type="ECO:0000313" key="1">
    <source>
        <dbReference type="EMBL" id="KKK81927.1"/>
    </source>
</evidence>
<sequence>GKAAWGLKADTGKSVYDELDLTRIVKAAPASREMPLVTLTGRKIPPAMREFVLAMLEKGHPVMMAYKYWSGPKLVPVSASGTWGGSMIRLDVRRDRLMPVFGRYRGAALRTAWATKPYSELNLHFRWDTASVVDRADRAEISVWRRQLPRGEAAVTDITLRRAQRFKAKPGQTFRWTLGKKSGAVTADGDGLVTIRGVALSETPTKLVVSRK</sequence>
<dbReference type="AlphaFoldDB" id="A0A0F8YKN1"/>
<comment type="caution">
    <text evidence="1">The sequence shown here is derived from an EMBL/GenBank/DDBJ whole genome shotgun (WGS) entry which is preliminary data.</text>
</comment>